<organism evidence="2 3">
    <name type="scientific">Chitinophaga horti</name>
    <dbReference type="NCBI Taxonomy" id="2920382"/>
    <lineage>
        <taxon>Bacteria</taxon>
        <taxon>Pseudomonadati</taxon>
        <taxon>Bacteroidota</taxon>
        <taxon>Chitinophagia</taxon>
        <taxon>Chitinophagales</taxon>
        <taxon>Chitinophagaceae</taxon>
        <taxon>Chitinophaga</taxon>
    </lineage>
</organism>
<proteinExistence type="predicted"/>
<evidence type="ECO:0000313" key="2">
    <source>
        <dbReference type="EMBL" id="UYQ94666.1"/>
    </source>
</evidence>
<dbReference type="EMBL" id="CP107006">
    <property type="protein sequence ID" value="UYQ94666.1"/>
    <property type="molecule type" value="Genomic_DNA"/>
</dbReference>
<sequence length="172" mass="19433">MKIFRWTICSLAILYALTATFAITKGQQLPYEFKDAHLRQEYYTNMIWLLPVAILATLVVTVRESFSSGKNTLILVGTLLIAALSVRMLLTQRSPLYANWVDVTVTYEKRDNREIRMAEQLLDVGALGFKGSREVKLSPFLGIFNKVEPVDIEQADKSGWVKVDRAGAVKHP</sequence>
<name>A0ABY6J5P0_9BACT</name>
<keyword evidence="1" id="KW-0472">Membrane</keyword>
<accession>A0ABY6J5P0</accession>
<protein>
    <recommendedName>
        <fullName evidence="4">PH domain-containing protein</fullName>
    </recommendedName>
</protein>
<dbReference type="Proteomes" id="UP001162741">
    <property type="component" value="Chromosome"/>
</dbReference>
<reference evidence="2" key="1">
    <citation type="submission" date="2022-10" db="EMBL/GenBank/DDBJ databases">
        <title>Chitinophaga sp. nov., isolated from soil.</title>
        <authorList>
            <person name="Jeon C.O."/>
        </authorList>
    </citation>
    <scope>NUCLEOTIDE SEQUENCE</scope>
    <source>
        <strain evidence="2">R8</strain>
    </source>
</reference>
<keyword evidence="1" id="KW-0812">Transmembrane</keyword>
<dbReference type="RefSeq" id="WP_244840035.1">
    <property type="nucleotide sequence ID" value="NZ_CP107006.1"/>
</dbReference>
<keyword evidence="3" id="KW-1185">Reference proteome</keyword>
<evidence type="ECO:0000256" key="1">
    <source>
        <dbReference type="SAM" id="Phobius"/>
    </source>
</evidence>
<evidence type="ECO:0000313" key="3">
    <source>
        <dbReference type="Proteomes" id="UP001162741"/>
    </source>
</evidence>
<feature type="transmembrane region" description="Helical" evidence="1">
    <location>
        <begin position="73"/>
        <end position="90"/>
    </location>
</feature>
<keyword evidence="1" id="KW-1133">Transmembrane helix</keyword>
<evidence type="ECO:0008006" key="4">
    <source>
        <dbReference type="Google" id="ProtNLM"/>
    </source>
</evidence>
<gene>
    <name evidence="2" type="ORF">MKQ68_06130</name>
</gene>
<feature type="transmembrane region" description="Helical" evidence="1">
    <location>
        <begin position="46"/>
        <end position="66"/>
    </location>
</feature>